<name>A0ABU8XT76_9PROT</name>
<evidence type="ECO:0000313" key="1">
    <source>
        <dbReference type="EMBL" id="MEK0084412.1"/>
    </source>
</evidence>
<proteinExistence type="predicted"/>
<organism evidence="1 2">
    <name type="scientific">Benzoatithermus flavus</name>
    <dbReference type="NCBI Taxonomy" id="3108223"/>
    <lineage>
        <taxon>Bacteria</taxon>
        <taxon>Pseudomonadati</taxon>
        <taxon>Pseudomonadota</taxon>
        <taxon>Alphaproteobacteria</taxon>
        <taxon>Geminicoccales</taxon>
        <taxon>Geminicoccaceae</taxon>
        <taxon>Benzoatithermus</taxon>
    </lineage>
</organism>
<sequence>MDKALLAAVQRFPDRQHVLKTLAARDESFRALCSDLAEAEAALRRWRASTSSVREQRCAEYLELVESLAGEIVLHLDAVGTGTSDVA</sequence>
<dbReference type="EMBL" id="JBBLZC010000014">
    <property type="protein sequence ID" value="MEK0084412.1"/>
    <property type="molecule type" value="Genomic_DNA"/>
</dbReference>
<gene>
    <name evidence="1" type="ORF">U1T56_14740</name>
</gene>
<dbReference type="Proteomes" id="UP001375743">
    <property type="component" value="Unassembled WGS sequence"/>
</dbReference>
<reference evidence="1 2" key="1">
    <citation type="submission" date="2024-01" db="EMBL/GenBank/DDBJ databases">
        <title>Multi-omics insights into the function and evolution of sodium benzoate biodegradation pathways in Benzoatithermus flavus gen. nov., sp. nov. from hot spring.</title>
        <authorList>
            <person name="Hu C.-J."/>
            <person name="Li W.-J."/>
        </authorList>
    </citation>
    <scope>NUCLEOTIDE SEQUENCE [LARGE SCALE GENOMIC DNA]</scope>
    <source>
        <strain evidence="1 2">SYSU G07066</strain>
    </source>
</reference>
<keyword evidence="2" id="KW-1185">Reference proteome</keyword>
<protein>
    <submittedName>
        <fullName evidence="1">Uncharacterized protein</fullName>
    </submittedName>
</protein>
<comment type="caution">
    <text evidence="1">The sequence shown here is derived from an EMBL/GenBank/DDBJ whole genome shotgun (WGS) entry which is preliminary data.</text>
</comment>
<evidence type="ECO:0000313" key="2">
    <source>
        <dbReference type="Proteomes" id="UP001375743"/>
    </source>
</evidence>
<dbReference type="RefSeq" id="WP_418160260.1">
    <property type="nucleotide sequence ID" value="NZ_JBBLZC010000014.1"/>
</dbReference>
<accession>A0ABU8XT76</accession>